<evidence type="ECO:0000256" key="1">
    <source>
        <dbReference type="SAM" id="MobiDB-lite"/>
    </source>
</evidence>
<dbReference type="EMBL" id="JARKNE010000007">
    <property type="protein sequence ID" value="KAK5818118.1"/>
    <property type="molecule type" value="Genomic_DNA"/>
</dbReference>
<feature type="compositionally biased region" description="Basic and acidic residues" evidence="1">
    <location>
        <begin position="151"/>
        <end position="164"/>
    </location>
</feature>
<gene>
    <name evidence="2" type="ORF">PVK06_023049</name>
</gene>
<feature type="compositionally biased region" description="Polar residues" evidence="1">
    <location>
        <begin position="166"/>
        <end position="179"/>
    </location>
</feature>
<protein>
    <submittedName>
        <fullName evidence="2">Uncharacterized protein</fullName>
    </submittedName>
</protein>
<evidence type="ECO:0000313" key="3">
    <source>
        <dbReference type="Proteomes" id="UP001358586"/>
    </source>
</evidence>
<feature type="region of interest" description="Disordered" evidence="1">
    <location>
        <begin position="1"/>
        <end position="79"/>
    </location>
</feature>
<dbReference type="Proteomes" id="UP001358586">
    <property type="component" value="Chromosome 7"/>
</dbReference>
<reference evidence="2 3" key="1">
    <citation type="submission" date="2023-03" db="EMBL/GenBank/DDBJ databases">
        <title>WGS of Gossypium arboreum.</title>
        <authorList>
            <person name="Yu D."/>
        </authorList>
    </citation>
    <scope>NUCLEOTIDE SEQUENCE [LARGE SCALE GENOMIC DNA]</scope>
    <source>
        <tissue evidence="2">Leaf</tissue>
    </source>
</reference>
<evidence type="ECO:0000313" key="2">
    <source>
        <dbReference type="EMBL" id="KAK5818118.1"/>
    </source>
</evidence>
<feature type="region of interest" description="Disordered" evidence="1">
    <location>
        <begin position="137"/>
        <end position="179"/>
    </location>
</feature>
<name>A0ABR0PA79_GOSAR</name>
<comment type="caution">
    <text evidence="2">The sequence shown here is derived from an EMBL/GenBank/DDBJ whole genome shotgun (WGS) entry which is preliminary data.</text>
</comment>
<organism evidence="2 3">
    <name type="scientific">Gossypium arboreum</name>
    <name type="common">Tree cotton</name>
    <name type="synonym">Gossypium nanking</name>
    <dbReference type="NCBI Taxonomy" id="29729"/>
    <lineage>
        <taxon>Eukaryota</taxon>
        <taxon>Viridiplantae</taxon>
        <taxon>Streptophyta</taxon>
        <taxon>Embryophyta</taxon>
        <taxon>Tracheophyta</taxon>
        <taxon>Spermatophyta</taxon>
        <taxon>Magnoliopsida</taxon>
        <taxon>eudicotyledons</taxon>
        <taxon>Gunneridae</taxon>
        <taxon>Pentapetalae</taxon>
        <taxon>rosids</taxon>
        <taxon>malvids</taxon>
        <taxon>Malvales</taxon>
        <taxon>Malvaceae</taxon>
        <taxon>Malvoideae</taxon>
        <taxon>Gossypium</taxon>
    </lineage>
</organism>
<feature type="compositionally biased region" description="Acidic residues" evidence="1">
    <location>
        <begin position="28"/>
        <end position="44"/>
    </location>
</feature>
<sequence>MGKPYLIGGQSTIVPPYMQRPGAYEPVADIEPEPQPDPELEPEPEPNPQSESESELSHSHSTDTSCHSDLPGNDYFPGSSRGGYHYRFDIFGLYPLQHITSLGPYPQKYSTLLRLYPPQHDTPPGSSSLMPFEPYDFSSIYQTPSPATEEDVGHRNHPQHERRSPQKYTPRTTPSKHQF</sequence>
<proteinExistence type="predicted"/>
<accession>A0ABR0PA79</accession>
<keyword evidence="3" id="KW-1185">Reference proteome</keyword>